<organism evidence="3 4">
    <name type="scientific">Teichococcus aerophilus</name>
    <dbReference type="NCBI Taxonomy" id="1224513"/>
    <lineage>
        <taxon>Bacteria</taxon>
        <taxon>Pseudomonadati</taxon>
        <taxon>Pseudomonadota</taxon>
        <taxon>Alphaproteobacteria</taxon>
        <taxon>Acetobacterales</taxon>
        <taxon>Roseomonadaceae</taxon>
        <taxon>Roseomonas</taxon>
    </lineage>
</organism>
<accession>A0ABR7RV64</accession>
<dbReference type="InterPro" id="IPR003746">
    <property type="entry name" value="DUF167"/>
</dbReference>
<evidence type="ECO:0000313" key="3">
    <source>
        <dbReference type="EMBL" id="MBC9209950.1"/>
    </source>
</evidence>
<dbReference type="Gene3D" id="3.30.1200.10">
    <property type="entry name" value="YggU-like"/>
    <property type="match status" value="1"/>
</dbReference>
<evidence type="ECO:0000256" key="2">
    <source>
        <dbReference type="HAMAP-Rule" id="MF_00634"/>
    </source>
</evidence>
<dbReference type="PANTHER" id="PTHR13420:SF7">
    <property type="entry name" value="UPF0235 PROTEIN C15ORF40"/>
    <property type="match status" value="1"/>
</dbReference>
<comment type="similarity">
    <text evidence="1 2">Belongs to the UPF0235 family.</text>
</comment>
<dbReference type="SMART" id="SM01152">
    <property type="entry name" value="DUF167"/>
    <property type="match status" value="1"/>
</dbReference>
<protein>
    <recommendedName>
        <fullName evidence="2">UPF0235 protein IBL26_24155</fullName>
    </recommendedName>
</protein>
<reference evidence="3 4" key="1">
    <citation type="journal article" date="2013" name="Int. J. Syst. Evol. Microbiol.">
        <title>Roseomonas aerophila sp. nov., isolated from air.</title>
        <authorList>
            <person name="Kim S.J."/>
            <person name="Weon H.Y."/>
            <person name="Ahn J.H."/>
            <person name="Hong S.B."/>
            <person name="Seok S.J."/>
            <person name="Whang K.S."/>
            <person name="Kwon S.W."/>
        </authorList>
    </citation>
    <scope>NUCLEOTIDE SEQUENCE [LARGE SCALE GENOMIC DNA]</scope>
    <source>
        <strain evidence="3 4">NBRC 108923</strain>
    </source>
</reference>
<name>A0ABR7RV64_9PROT</name>
<dbReference type="Pfam" id="PF02594">
    <property type="entry name" value="DUF167"/>
    <property type="match status" value="1"/>
</dbReference>
<dbReference type="PANTHER" id="PTHR13420">
    <property type="entry name" value="UPF0235 PROTEIN C15ORF40"/>
    <property type="match status" value="1"/>
</dbReference>
<keyword evidence="4" id="KW-1185">Reference proteome</keyword>
<evidence type="ECO:0000313" key="4">
    <source>
        <dbReference type="Proteomes" id="UP000626026"/>
    </source>
</evidence>
<gene>
    <name evidence="3" type="ORF">IBL26_24155</name>
</gene>
<dbReference type="SUPFAM" id="SSF69786">
    <property type="entry name" value="YggU-like"/>
    <property type="match status" value="1"/>
</dbReference>
<dbReference type="Proteomes" id="UP000626026">
    <property type="component" value="Unassembled WGS sequence"/>
</dbReference>
<proteinExistence type="inferred from homology"/>
<sequence length="116" mass="12182">MPGRNPGQPAGRDSAWRLLPDGLELRVKAQPRARRPGLHGLVESADGPRLKLAVNEAPEDGRANKAICALLAEALHVPPSRIAVVHGAAAREKTCHIAGDPAALAALLSERLETLA</sequence>
<dbReference type="HAMAP" id="MF_00634">
    <property type="entry name" value="UPF0235"/>
    <property type="match status" value="1"/>
</dbReference>
<evidence type="ECO:0000256" key="1">
    <source>
        <dbReference type="ARBA" id="ARBA00010364"/>
    </source>
</evidence>
<dbReference type="InterPro" id="IPR036591">
    <property type="entry name" value="YggU-like_sf"/>
</dbReference>
<dbReference type="EMBL" id="JACTVA010000084">
    <property type="protein sequence ID" value="MBC9209950.1"/>
    <property type="molecule type" value="Genomic_DNA"/>
</dbReference>
<comment type="caution">
    <text evidence="3">The sequence shown here is derived from an EMBL/GenBank/DDBJ whole genome shotgun (WGS) entry which is preliminary data.</text>
</comment>
<dbReference type="NCBIfam" id="TIGR00251">
    <property type="entry name" value="DUF167 family protein"/>
    <property type="match status" value="1"/>
</dbReference>